<proteinExistence type="inferred from homology"/>
<dbReference type="AlphaFoldDB" id="A0A432MMP2"/>
<comment type="caution">
    <text evidence="7">The sequence shown here is derived from an EMBL/GenBank/DDBJ whole genome shotgun (WGS) entry which is preliminary data.</text>
</comment>
<feature type="domain" description="DAC" evidence="6">
    <location>
        <begin position="132"/>
        <end position="290"/>
    </location>
</feature>
<dbReference type="GO" id="GO:0106408">
    <property type="term" value="F:diadenylate cyclase activity"/>
    <property type="evidence" value="ECO:0007669"/>
    <property type="project" value="UniProtKB-EC"/>
</dbReference>
<evidence type="ECO:0000256" key="5">
    <source>
        <dbReference type="ARBA" id="ARBA00022840"/>
    </source>
</evidence>
<dbReference type="Pfam" id="PF21755">
    <property type="entry name" value="DacZ_P"/>
    <property type="match status" value="1"/>
</dbReference>
<evidence type="ECO:0000259" key="6">
    <source>
        <dbReference type="PROSITE" id="PS51794"/>
    </source>
</evidence>
<dbReference type="PANTHER" id="PTHR34185">
    <property type="entry name" value="DIADENYLATE CYCLASE"/>
    <property type="match status" value="1"/>
</dbReference>
<dbReference type="RefSeq" id="WP_126724421.1">
    <property type="nucleotide sequence ID" value="NZ_RYZH01000008.1"/>
</dbReference>
<comment type="catalytic activity">
    <reaction evidence="1">
        <text>2 ATP = 3',3'-c-di-AMP + 2 diphosphate</text>
        <dbReference type="Rhea" id="RHEA:35655"/>
        <dbReference type="ChEBI" id="CHEBI:30616"/>
        <dbReference type="ChEBI" id="CHEBI:33019"/>
        <dbReference type="ChEBI" id="CHEBI:71500"/>
        <dbReference type="EC" id="2.7.7.85"/>
    </reaction>
</comment>
<evidence type="ECO:0000256" key="2">
    <source>
        <dbReference type="ARBA" id="ARBA00022679"/>
    </source>
</evidence>
<dbReference type="GO" id="GO:0005524">
    <property type="term" value="F:ATP binding"/>
    <property type="evidence" value="ECO:0007669"/>
    <property type="project" value="UniProtKB-KW"/>
</dbReference>
<evidence type="ECO:0000256" key="1">
    <source>
        <dbReference type="ARBA" id="ARBA00000877"/>
    </source>
</evidence>
<protein>
    <recommendedName>
        <fullName evidence="6">DAC domain-containing protein</fullName>
    </recommendedName>
</protein>
<dbReference type="EMBL" id="RYZH01000008">
    <property type="protein sequence ID" value="RUL88714.1"/>
    <property type="molecule type" value="Genomic_DNA"/>
</dbReference>
<dbReference type="InterPro" id="IPR048544">
    <property type="entry name" value="DacZ_P"/>
</dbReference>
<evidence type="ECO:0000313" key="7">
    <source>
        <dbReference type="EMBL" id="RUL88714.1"/>
    </source>
</evidence>
<sequence>MTPSSVLNKATTGLLEMACAAVDQLGAAGLLLLPDGILDWKAVREVTGKTRVLVAVTERQLAAVAEAGLIPVEVEPTEAGIVERITLALIESVANDLLRSGARIVVAYAAFDAELDSISTIRLGERLERLSSRDLRALETSVPFETLKAIVDVAVAVGREGREGKPVGTMIVVGDTREVLARSRTIGFDPVKGYRRKERNIRDPRVREAIKEIAQLDGAIIVARDGTVEAACQLIDAPTAGLALPKGLGTRHWTAAAITKATTAVAVAVSESTGTVRLFQNGEIVLRIAPIGRARALKWTEPETEPPPPRSEKGG</sequence>
<keyword evidence="2" id="KW-0808">Transferase</keyword>
<keyword evidence="8" id="KW-1185">Reference proteome</keyword>
<dbReference type="InterPro" id="IPR003390">
    <property type="entry name" value="DNA_integrity_scan_DisA_N"/>
</dbReference>
<dbReference type="Pfam" id="PF02457">
    <property type="entry name" value="DAC"/>
    <property type="match status" value="1"/>
</dbReference>
<keyword evidence="4" id="KW-0547">Nucleotide-binding</keyword>
<reference evidence="7 8" key="1">
    <citation type="submission" date="2018-12" db="EMBL/GenBank/DDBJ databases">
        <authorList>
            <person name="Toschakov S.V."/>
        </authorList>
    </citation>
    <scope>NUCLEOTIDE SEQUENCE [LARGE SCALE GENOMIC DNA]</scope>
    <source>
        <strain evidence="7 8">GM2012</strain>
    </source>
</reference>
<evidence type="ECO:0000256" key="4">
    <source>
        <dbReference type="ARBA" id="ARBA00022741"/>
    </source>
</evidence>
<dbReference type="OrthoDB" id="9775217at2"/>
<dbReference type="PIRSF" id="PIRSF019073">
    <property type="entry name" value="UCP019073"/>
    <property type="match status" value="1"/>
</dbReference>
<dbReference type="GO" id="GO:0004016">
    <property type="term" value="F:adenylate cyclase activity"/>
    <property type="evidence" value="ECO:0007669"/>
    <property type="project" value="TreeGrafter"/>
</dbReference>
<dbReference type="SUPFAM" id="SSF143597">
    <property type="entry name" value="YojJ-like"/>
    <property type="match status" value="1"/>
</dbReference>
<dbReference type="InterPro" id="IPR014499">
    <property type="entry name" value="DAC_DacZ"/>
</dbReference>
<dbReference type="Proteomes" id="UP000280296">
    <property type="component" value="Unassembled WGS sequence"/>
</dbReference>
<dbReference type="HAMAP" id="MF_00840">
    <property type="entry name" value="DacZ"/>
    <property type="match status" value="1"/>
</dbReference>
<accession>A0A432MMP2</accession>
<organism evidence="7 8">
    <name type="scientific">Tautonia sociabilis</name>
    <dbReference type="NCBI Taxonomy" id="2080755"/>
    <lineage>
        <taxon>Bacteria</taxon>
        <taxon>Pseudomonadati</taxon>
        <taxon>Planctomycetota</taxon>
        <taxon>Planctomycetia</taxon>
        <taxon>Isosphaerales</taxon>
        <taxon>Isosphaeraceae</taxon>
        <taxon>Tautonia</taxon>
    </lineage>
</organism>
<dbReference type="Gene3D" id="3.40.1700.10">
    <property type="entry name" value="DNA integrity scanning protein, DisA, N-terminal domain"/>
    <property type="match status" value="1"/>
</dbReference>
<reference evidence="7 8" key="2">
    <citation type="submission" date="2019-01" db="EMBL/GenBank/DDBJ databases">
        <title>Tautonia sociabilis, a novel thermotolerant planctomycete of Isosphaeraceae family, isolated from a 4000 m deep subterranean habitat.</title>
        <authorList>
            <person name="Kovaleva O.L."/>
            <person name="Elcheninov A.G."/>
            <person name="Van Heerden E."/>
            <person name="Toshchakov S.V."/>
            <person name="Novikov A."/>
            <person name="Bonch-Osmolovskaya E.A."/>
            <person name="Kublanov I.V."/>
        </authorList>
    </citation>
    <scope>NUCLEOTIDE SEQUENCE [LARGE SCALE GENOMIC DNA]</scope>
    <source>
        <strain evidence="7 8">GM2012</strain>
    </source>
</reference>
<evidence type="ECO:0000313" key="8">
    <source>
        <dbReference type="Proteomes" id="UP000280296"/>
    </source>
</evidence>
<keyword evidence="3" id="KW-0548">Nucleotidyltransferase</keyword>
<dbReference type="PANTHER" id="PTHR34185:SF1">
    <property type="entry name" value="DIADENYLATE CYCLASE"/>
    <property type="match status" value="1"/>
</dbReference>
<dbReference type="InterPro" id="IPR050338">
    <property type="entry name" value="DisA"/>
</dbReference>
<gene>
    <name evidence="7" type="ORF">TsocGM_06150</name>
</gene>
<dbReference type="InterPro" id="IPR036888">
    <property type="entry name" value="DNA_integrity_DisA_N_sf"/>
</dbReference>
<dbReference type="PROSITE" id="PS51794">
    <property type="entry name" value="DAC"/>
    <property type="match status" value="1"/>
</dbReference>
<keyword evidence="5" id="KW-0067">ATP-binding</keyword>
<name>A0A432MMP2_9BACT</name>
<evidence type="ECO:0000256" key="3">
    <source>
        <dbReference type="ARBA" id="ARBA00022695"/>
    </source>
</evidence>